<evidence type="ECO:0008006" key="3">
    <source>
        <dbReference type="Google" id="ProtNLM"/>
    </source>
</evidence>
<comment type="caution">
    <text evidence="1">The sequence shown here is derived from an EMBL/GenBank/DDBJ whole genome shotgun (WGS) entry which is preliminary data.</text>
</comment>
<keyword evidence="2" id="KW-1185">Reference proteome</keyword>
<organism evidence="1 2">
    <name type="scientific">Zunongwangia endophytica</name>
    <dbReference type="NCBI Taxonomy" id="1808945"/>
    <lineage>
        <taxon>Bacteria</taxon>
        <taxon>Pseudomonadati</taxon>
        <taxon>Bacteroidota</taxon>
        <taxon>Flavobacteriia</taxon>
        <taxon>Flavobacteriales</taxon>
        <taxon>Flavobacteriaceae</taxon>
        <taxon>Zunongwangia</taxon>
    </lineage>
</organism>
<proteinExistence type="predicted"/>
<evidence type="ECO:0000313" key="1">
    <source>
        <dbReference type="EMBL" id="MFC4026698.1"/>
    </source>
</evidence>
<evidence type="ECO:0000313" key="2">
    <source>
        <dbReference type="Proteomes" id="UP001595793"/>
    </source>
</evidence>
<protein>
    <recommendedName>
        <fullName evidence="3">Lipoprotein</fullName>
    </recommendedName>
</protein>
<dbReference type="EMBL" id="JBHSAS010000006">
    <property type="protein sequence ID" value="MFC4026698.1"/>
    <property type="molecule type" value="Genomic_DNA"/>
</dbReference>
<accession>A0ABV8H6Q8</accession>
<gene>
    <name evidence="1" type="ORF">ACFOS1_04725</name>
</gene>
<dbReference type="Proteomes" id="UP001595793">
    <property type="component" value="Unassembled WGS sequence"/>
</dbReference>
<reference evidence="2" key="1">
    <citation type="journal article" date="2019" name="Int. J. Syst. Evol. Microbiol.">
        <title>The Global Catalogue of Microorganisms (GCM) 10K type strain sequencing project: providing services to taxonomists for standard genome sequencing and annotation.</title>
        <authorList>
            <consortium name="The Broad Institute Genomics Platform"/>
            <consortium name="The Broad Institute Genome Sequencing Center for Infectious Disease"/>
            <person name="Wu L."/>
            <person name="Ma J."/>
        </authorList>
    </citation>
    <scope>NUCLEOTIDE SEQUENCE [LARGE SCALE GENOMIC DNA]</scope>
    <source>
        <strain evidence="2">CECT 9128</strain>
    </source>
</reference>
<sequence length="125" mass="14091">MKKLVRILSLFSLVSCADDDADRAVFEMQLQEQFEAIEQFAISGNCSEDTDCDYLPYGRKACGGPEGFVVFSTSINTEALQEMIEDYNELKVEYFERFDSFSDCSIVSPNFIAGCLDNKCAKMIE</sequence>
<dbReference type="RefSeq" id="WP_290235808.1">
    <property type="nucleotide sequence ID" value="NZ_JAUFPZ010000002.1"/>
</dbReference>
<name>A0ABV8H6Q8_9FLAO</name>